<evidence type="ECO:0000313" key="5">
    <source>
        <dbReference type="Proteomes" id="UP000297540"/>
    </source>
</evidence>
<organism evidence="4 5">
    <name type="scientific">Mucilaginibacter psychrotolerans</name>
    <dbReference type="NCBI Taxonomy" id="1524096"/>
    <lineage>
        <taxon>Bacteria</taxon>
        <taxon>Pseudomonadati</taxon>
        <taxon>Bacteroidota</taxon>
        <taxon>Sphingobacteriia</taxon>
        <taxon>Sphingobacteriales</taxon>
        <taxon>Sphingobacteriaceae</taxon>
        <taxon>Mucilaginibacter</taxon>
    </lineage>
</organism>
<evidence type="ECO:0000259" key="3">
    <source>
        <dbReference type="PROSITE" id="PS50110"/>
    </source>
</evidence>
<evidence type="ECO:0000256" key="2">
    <source>
        <dbReference type="PROSITE-ProRule" id="PRU00169"/>
    </source>
</evidence>
<feature type="modified residue" description="4-aspartylphosphate" evidence="2">
    <location>
        <position position="52"/>
    </location>
</feature>
<dbReference type="AlphaFoldDB" id="A0A4Y8SGX1"/>
<dbReference type="OrthoDB" id="1260794at2"/>
<protein>
    <submittedName>
        <fullName evidence="4">Response regulator</fullName>
    </submittedName>
</protein>
<feature type="domain" description="Response regulatory" evidence="3">
    <location>
        <begin position="4"/>
        <end position="117"/>
    </location>
</feature>
<comment type="caution">
    <text evidence="4">The sequence shown here is derived from an EMBL/GenBank/DDBJ whole genome shotgun (WGS) entry which is preliminary data.</text>
</comment>
<sequence length="124" mass="14157">MKKSVLIIENDQDIRFIVELILQEHGYDTMSIPEPDELSAIIAFSPDLILLDEFINSKPGHRLCRKIKQIPDLATVPVIILSTANDIELIAKECEANDFVRKPFEVEDMVGKVLRFIDHQPLEC</sequence>
<dbReference type="InterPro" id="IPR001789">
    <property type="entry name" value="Sig_transdc_resp-reg_receiver"/>
</dbReference>
<dbReference type="Gene3D" id="3.40.50.2300">
    <property type="match status" value="1"/>
</dbReference>
<keyword evidence="1 2" id="KW-0597">Phosphoprotein</keyword>
<dbReference type="EMBL" id="SOZE01000008">
    <property type="protein sequence ID" value="TFF37890.1"/>
    <property type="molecule type" value="Genomic_DNA"/>
</dbReference>
<dbReference type="SMART" id="SM00448">
    <property type="entry name" value="REC"/>
    <property type="match status" value="1"/>
</dbReference>
<dbReference type="PANTHER" id="PTHR44591">
    <property type="entry name" value="STRESS RESPONSE REGULATOR PROTEIN 1"/>
    <property type="match status" value="1"/>
</dbReference>
<dbReference type="SUPFAM" id="SSF52172">
    <property type="entry name" value="CheY-like"/>
    <property type="match status" value="1"/>
</dbReference>
<evidence type="ECO:0000313" key="4">
    <source>
        <dbReference type="EMBL" id="TFF37890.1"/>
    </source>
</evidence>
<evidence type="ECO:0000256" key="1">
    <source>
        <dbReference type="ARBA" id="ARBA00022553"/>
    </source>
</evidence>
<dbReference type="InterPro" id="IPR011006">
    <property type="entry name" value="CheY-like_superfamily"/>
</dbReference>
<dbReference type="GO" id="GO:0000160">
    <property type="term" value="P:phosphorelay signal transduction system"/>
    <property type="evidence" value="ECO:0007669"/>
    <property type="project" value="InterPro"/>
</dbReference>
<accession>A0A4Y8SGX1</accession>
<dbReference type="InterPro" id="IPR050595">
    <property type="entry name" value="Bact_response_regulator"/>
</dbReference>
<dbReference type="PANTHER" id="PTHR44591:SF3">
    <property type="entry name" value="RESPONSE REGULATORY DOMAIN-CONTAINING PROTEIN"/>
    <property type="match status" value="1"/>
</dbReference>
<dbReference type="Pfam" id="PF00072">
    <property type="entry name" value="Response_reg"/>
    <property type="match status" value="1"/>
</dbReference>
<name>A0A4Y8SGX1_9SPHI</name>
<gene>
    <name evidence="4" type="ORF">E2R66_09885</name>
</gene>
<dbReference type="Proteomes" id="UP000297540">
    <property type="component" value="Unassembled WGS sequence"/>
</dbReference>
<dbReference type="RefSeq" id="WP_133229310.1">
    <property type="nucleotide sequence ID" value="NZ_SOZE01000008.1"/>
</dbReference>
<dbReference type="PROSITE" id="PS50110">
    <property type="entry name" value="RESPONSE_REGULATORY"/>
    <property type="match status" value="1"/>
</dbReference>
<keyword evidence="5" id="KW-1185">Reference proteome</keyword>
<reference evidence="4 5" key="1">
    <citation type="journal article" date="2017" name="Int. J. Syst. Evol. Microbiol.">
        <title>Mucilaginibacterpsychrotolerans sp. nov., isolated from peatlands.</title>
        <authorList>
            <person name="Deng Y."/>
            <person name="Shen L."/>
            <person name="Xu B."/>
            <person name="Liu Y."/>
            <person name="Gu Z."/>
            <person name="Liu H."/>
            <person name="Zhou Y."/>
        </authorList>
    </citation>
    <scope>NUCLEOTIDE SEQUENCE [LARGE SCALE GENOMIC DNA]</scope>
    <source>
        <strain evidence="4 5">NH7-4</strain>
    </source>
</reference>
<proteinExistence type="predicted"/>